<evidence type="ECO:0000259" key="2">
    <source>
        <dbReference type="Pfam" id="PF01156"/>
    </source>
</evidence>
<dbReference type="InterPro" id="IPR052775">
    <property type="entry name" value="IUN_hydrolase"/>
</dbReference>
<dbReference type="PANTHER" id="PTHR46190:SF1">
    <property type="entry name" value="SI:CH211-201H21.5"/>
    <property type="match status" value="1"/>
</dbReference>
<accession>A0ABM0GQS0</accession>
<dbReference type="InterPro" id="IPR001910">
    <property type="entry name" value="Inosine/uridine_hydrolase_dom"/>
</dbReference>
<comment type="similarity">
    <text evidence="1">Belongs to the IUNH family.</text>
</comment>
<proteinExistence type="inferred from homology"/>
<dbReference type="InterPro" id="IPR036452">
    <property type="entry name" value="Ribo_hydro-like"/>
</dbReference>
<dbReference type="GeneID" id="100372874"/>
<dbReference type="Pfam" id="PF01156">
    <property type="entry name" value="IU_nuc_hydro"/>
    <property type="match status" value="1"/>
</dbReference>
<dbReference type="PANTHER" id="PTHR46190">
    <property type="entry name" value="SI:CH211-201H21.5-RELATED"/>
    <property type="match status" value="1"/>
</dbReference>
<sequence>MTEKTLMVVDCDAGIDDAQAIMMALAQPHIEVLAITCVVGNQHDVRQICRNVLRILKVCGKLDKIPVYKGAETTLLHRTNAIDSSHFHGVDGLGDKPDPEAPDDSHIDSKNGILALIDLVKNHPGEITVVALGPLTNLALAARVDSDFSKNIKEVSIMGGNTESKSI</sequence>
<organism evidence="3 4">
    <name type="scientific">Saccoglossus kowalevskii</name>
    <name type="common">Acorn worm</name>
    <dbReference type="NCBI Taxonomy" id="10224"/>
    <lineage>
        <taxon>Eukaryota</taxon>
        <taxon>Metazoa</taxon>
        <taxon>Hemichordata</taxon>
        <taxon>Enteropneusta</taxon>
        <taxon>Harrimaniidae</taxon>
        <taxon>Saccoglossus</taxon>
    </lineage>
</organism>
<dbReference type="RefSeq" id="XP_002735234.1">
    <property type="nucleotide sequence ID" value="XM_002735188.2"/>
</dbReference>
<protein>
    <submittedName>
        <fullName evidence="4">Probable uridine nucleosidase 2-like</fullName>
    </submittedName>
</protein>
<dbReference type="Proteomes" id="UP000694865">
    <property type="component" value="Unplaced"/>
</dbReference>
<evidence type="ECO:0000313" key="4">
    <source>
        <dbReference type="RefSeq" id="XP_002735234.1"/>
    </source>
</evidence>
<name>A0ABM0GQS0_SACKO</name>
<reference evidence="4" key="1">
    <citation type="submission" date="2025-08" db="UniProtKB">
        <authorList>
            <consortium name="RefSeq"/>
        </authorList>
    </citation>
    <scope>IDENTIFICATION</scope>
    <source>
        <tissue evidence="4">Testes</tissue>
    </source>
</reference>
<feature type="domain" description="Inosine/uridine-preferring nucleoside hydrolase" evidence="2">
    <location>
        <begin position="8"/>
        <end position="163"/>
    </location>
</feature>
<keyword evidence="3" id="KW-1185">Reference proteome</keyword>
<evidence type="ECO:0000256" key="1">
    <source>
        <dbReference type="ARBA" id="ARBA00009176"/>
    </source>
</evidence>
<dbReference type="SUPFAM" id="SSF53590">
    <property type="entry name" value="Nucleoside hydrolase"/>
    <property type="match status" value="1"/>
</dbReference>
<evidence type="ECO:0000313" key="3">
    <source>
        <dbReference type="Proteomes" id="UP000694865"/>
    </source>
</evidence>
<gene>
    <name evidence="4" type="primary">LOC100372874</name>
</gene>
<dbReference type="Gene3D" id="3.90.245.10">
    <property type="entry name" value="Ribonucleoside hydrolase-like"/>
    <property type="match status" value="1"/>
</dbReference>